<dbReference type="EMBL" id="PJRP01000002">
    <property type="protein sequence ID" value="PLQ01635.1"/>
    <property type="molecule type" value="Genomic_DNA"/>
</dbReference>
<comment type="caution">
    <text evidence="2">The sequence shown here is derived from an EMBL/GenBank/DDBJ whole genome shotgun (WGS) entry which is preliminary data.</text>
</comment>
<protein>
    <submittedName>
        <fullName evidence="2">RNA-binding protein</fullName>
    </submittedName>
</protein>
<organism evidence="2 3">
    <name type="scientific">Cupriavidus pauculus</name>
    <dbReference type="NCBI Taxonomy" id="82633"/>
    <lineage>
        <taxon>Bacteria</taxon>
        <taxon>Pseudomonadati</taxon>
        <taxon>Pseudomonadota</taxon>
        <taxon>Betaproteobacteria</taxon>
        <taxon>Burkholderiales</taxon>
        <taxon>Burkholderiaceae</taxon>
        <taxon>Cupriavidus</taxon>
    </lineage>
</organism>
<dbReference type="OrthoDB" id="9802835at2"/>
<reference evidence="2 3" key="1">
    <citation type="submission" date="2017-12" db="EMBL/GenBank/DDBJ databases">
        <title>Genome sequence of the active heterotrophic nitrifier-denitrifier, Cupriavidus pauculus UM1.</title>
        <authorList>
            <person name="Putonti C."/>
            <person name="Castignetti D."/>
        </authorList>
    </citation>
    <scope>NUCLEOTIDE SEQUENCE [LARGE SCALE GENOMIC DNA]</scope>
    <source>
        <strain evidence="2 3">UM1</strain>
    </source>
</reference>
<keyword evidence="1" id="KW-0694">RNA-binding</keyword>
<dbReference type="Proteomes" id="UP000234341">
    <property type="component" value="Unassembled WGS sequence"/>
</dbReference>
<dbReference type="InterPro" id="IPR036986">
    <property type="entry name" value="S4_RNA-bd_sf"/>
</dbReference>
<gene>
    <name evidence="2" type="ORF">CYJ10_08180</name>
</gene>
<dbReference type="RefSeq" id="WP_101680986.1">
    <property type="nucleotide sequence ID" value="NZ_PJRP01000002.1"/>
</dbReference>
<evidence type="ECO:0000256" key="1">
    <source>
        <dbReference type="PROSITE-ProRule" id="PRU00182"/>
    </source>
</evidence>
<dbReference type="GO" id="GO:0003723">
    <property type="term" value="F:RNA binding"/>
    <property type="evidence" value="ECO:0007669"/>
    <property type="project" value="UniProtKB-KW"/>
</dbReference>
<proteinExistence type="predicted"/>
<accession>A0A2N5CHI1</accession>
<dbReference type="SUPFAM" id="SSF55174">
    <property type="entry name" value="Alpha-L RNA-binding motif"/>
    <property type="match status" value="1"/>
</dbReference>
<dbReference type="AlphaFoldDB" id="A0A2N5CHI1"/>
<name>A0A2N5CHI1_9BURK</name>
<dbReference type="STRING" id="82633.GCA_000974605_03917"/>
<sequence>MAQTITFPLEGEFIALNDLLKVAGVCDSGGAGKALVAAGEVSVDGATESRKTAKIRAGQVIAVGGADGVRIKVVAA</sequence>
<dbReference type="Pfam" id="PF13275">
    <property type="entry name" value="S4_2"/>
    <property type="match status" value="1"/>
</dbReference>
<evidence type="ECO:0000313" key="2">
    <source>
        <dbReference type="EMBL" id="PLQ01635.1"/>
    </source>
</evidence>
<dbReference type="Gene3D" id="3.10.290.10">
    <property type="entry name" value="RNA-binding S4 domain"/>
    <property type="match status" value="1"/>
</dbReference>
<evidence type="ECO:0000313" key="3">
    <source>
        <dbReference type="Proteomes" id="UP000234341"/>
    </source>
</evidence>
<dbReference type="PROSITE" id="PS50889">
    <property type="entry name" value="S4"/>
    <property type="match status" value="1"/>
</dbReference>